<dbReference type="Pfam" id="PF25597">
    <property type="entry name" value="SH3_retrovirus"/>
    <property type="match status" value="1"/>
</dbReference>
<dbReference type="EMBL" id="JARBHB010000003">
    <property type="protein sequence ID" value="KAJ8889794.1"/>
    <property type="molecule type" value="Genomic_DNA"/>
</dbReference>
<gene>
    <name evidence="2" type="ORF">PR048_009297</name>
</gene>
<dbReference type="InterPro" id="IPR057670">
    <property type="entry name" value="SH3_retrovirus"/>
</dbReference>
<dbReference type="Proteomes" id="UP001159363">
    <property type="component" value="Chromosome 3"/>
</dbReference>
<protein>
    <recommendedName>
        <fullName evidence="1">Retroviral polymerase SH3-like domain-containing protein</fullName>
    </recommendedName>
</protein>
<evidence type="ECO:0000313" key="3">
    <source>
        <dbReference type="Proteomes" id="UP001159363"/>
    </source>
</evidence>
<reference evidence="2 3" key="1">
    <citation type="submission" date="2023-02" db="EMBL/GenBank/DDBJ databases">
        <title>LHISI_Scaffold_Assembly.</title>
        <authorList>
            <person name="Stuart O.P."/>
            <person name="Cleave R."/>
            <person name="Magrath M.J.L."/>
            <person name="Mikheyev A.S."/>
        </authorList>
    </citation>
    <scope>NUCLEOTIDE SEQUENCE [LARGE SCALE GENOMIC DNA]</scope>
    <source>
        <strain evidence="2">Daus_M_001</strain>
        <tissue evidence="2">Leg muscle</tissue>
    </source>
</reference>
<feature type="domain" description="Retroviral polymerase SH3-like" evidence="1">
    <location>
        <begin position="11"/>
        <end position="65"/>
    </location>
</feature>
<accession>A0ABQ9I0F5</accession>
<organism evidence="2 3">
    <name type="scientific">Dryococelus australis</name>
    <dbReference type="NCBI Taxonomy" id="614101"/>
    <lineage>
        <taxon>Eukaryota</taxon>
        <taxon>Metazoa</taxon>
        <taxon>Ecdysozoa</taxon>
        <taxon>Arthropoda</taxon>
        <taxon>Hexapoda</taxon>
        <taxon>Insecta</taxon>
        <taxon>Pterygota</taxon>
        <taxon>Neoptera</taxon>
        <taxon>Polyneoptera</taxon>
        <taxon>Phasmatodea</taxon>
        <taxon>Verophasmatodea</taxon>
        <taxon>Anareolatae</taxon>
        <taxon>Phasmatidae</taxon>
        <taxon>Eurycanthinae</taxon>
        <taxon>Dryococelus</taxon>
    </lineage>
</organism>
<comment type="caution">
    <text evidence="2">The sequence shown here is derived from an EMBL/GenBank/DDBJ whole genome shotgun (WGS) entry which is preliminary data.</text>
</comment>
<name>A0ABQ9I0F5_9NEOP</name>
<sequence length="146" mass="16909">MPRQKNCGSRVWIKKLPVPADKFEFRATKGRMAGYDHTGYRIWIPETDDIVIGRDVKFYETNQVKCVEDEVNKTGEEEELEDEVIHDGENLTEDKQTSCGRSVKSPLKVYDCELYTAYALSAERMPQTYEEAMQYAGWKEAINNEL</sequence>
<evidence type="ECO:0000259" key="1">
    <source>
        <dbReference type="Pfam" id="PF25597"/>
    </source>
</evidence>
<evidence type="ECO:0000313" key="2">
    <source>
        <dbReference type="EMBL" id="KAJ8889794.1"/>
    </source>
</evidence>
<keyword evidence="3" id="KW-1185">Reference proteome</keyword>
<proteinExistence type="predicted"/>